<comment type="subcellular location">
    <subcellularLocation>
        <location evidence="1">Cell membrane</location>
        <topology evidence="1">Multi-pass membrane protein</topology>
    </subcellularLocation>
</comment>
<evidence type="ECO:0000256" key="1">
    <source>
        <dbReference type="ARBA" id="ARBA00004651"/>
    </source>
</evidence>
<evidence type="ECO:0000313" key="15">
    <source>
        <dbReference type="EMBL" id="TCC65748.1"/>
    </source>
</evidence>
<keyword evidence="2" id="KW-1003">Cell membrane</keyword>
<reference evidence="15 16" key="1">
    <citation type="submission" date="2019-02" db="EMBL/GenBank/DDBJ databases">
        <title>Kribbella capetownensis sp. nov. and Kribbella speibonae sp. nov., isolated from soil.</title>
        <authorList>
            <person name="Curtis S.M."/>
            <person name="Norton I."/>
            <person name="Everest G.J."/>
            <person name="Meyers P.R."/>
        </authorList>
    </citation>
    <scope>NUCLEOTIDE SEQUENCE [LARGE SCALE GENOMIC DNA]</scope>
    <source>
        <strain evidence="15 16">NRRL B-24813</strain>
    </source>
</reference>
<dbReference type="Proteomes" id="UP000291144">
    <property type="component" value="Unassembled WGS sequence"/>
</dbReference>
<dbReference type="EMBL" id="SJKB01000001">
    <property type="protein sequence ID" value="TCC65748.1"/>
    <property type="molecule type" value="Genomic_DNA"/>
</dbReference>
<evidence type="ECO:0000256" key="3">
    <source>
        <dbReference type="ARBA" id="ARBA00022670"/>
    </source>
</evidence>
<sequence>MTGPGDPPEDSAWESGQLEPTRPPGPGGPPAVPPNPQWIQLPPDAAGAGRDAGSQRARVDVSTATLLLSALPWYFWSFAIVSWIVGLLGFGWGWIVVVAWMLSGAVVFVRPVEDMLARYLFRLRQPTLVEEQRLQMAWRQVIDRAGVPQGRYTLWIQDSEEVNATPTPGHVVGVSRWALYTLPPAHLEAALAHELGHHLGGRDWLSLLSFWYSIPARCALIGVRALGRLMLAVPAVGCVVVTFVLLAYSGVLFAVLLLDDSLLLPLLFLTPFVAPPILAWLSRRDIIRADRRAAELGYGATLIQVLYGWQFQHQQMLGRDGNRRRQLMSSYPSLTDRAHSLEHFLQSR</sequence>
<dbReference type="GO" id="GO:0046872">
    <property type="term" value="F:metal ion binding"/>
    <property type="evidence" value="ECO:0007669"/>
    <property type="project" value="UniProtKB-KW"/>
</dbReference>
<evidence type="ECO:0000256" key="12">
    <source>
        <dbReference type="SAM" id="MobiDB-lite"/>
    </source>
</evidence>
<comment type="caution">
    <text evidence="15">The sequence shown here is derived from an EMBL/GenBank/DDBJ whole genome shotgun (WGS) entry which is preliminary data.</text>
</comment>
<organism evidence="15 16">
    <name type="scientific">Kribbella pittospori</name>
    <dbReference type="NCBI Taxonomy" id="722689"/>
    <lineage>
        <taxon>Bacteria</taxon>
        <taxon>Bacillati</taxon>
        <taxon>Actinomycetota</taxon>
        <taxon>Actinomycetes</taxon>
        <taxon>Propionibacteriales</taxon>
        <taxon>Kribbellaceae</taxon>
        <taxon>Kribbella</taxon>
    </lineage>
</organism>
<accession>A0A4R0L4C1</accession>
<evidence type="ECO:0000256" key="11">
    <source>
        <dbReference type="RuleBase" id="RU003983"/>
    </source>
</evidence>
<keyword evidence="8 13" id="KW-1133">Transmembrane helix</keyword>
<comment type="cofactor">
    <cofactor evidence="11">
        <name>Zn(2+)</name>
        <dbReference type="ChEBI" id="CHEBI:29105"/>
    </cofactor>
    <text evidence="11">Binds 1 zinc ion per subunit.</text>
</comment>
<evidence type="ECO:0000256" key="4">
    <source>
        <dbReference type="ARBA" id="ARBA00022692"/>
    </source>
</evidence>
<keyword evidence="5" id="KW-0479">Metal-binding</keyword>
<keyword evidence="7 11" id="KW-0862">Zinc</keyword>
<dbReference type="RefSeq" id="WP_131350406.1">
    <property type="nucleotide sequence ID" value="NZ_SJKB01000001.1"/>
</dbReference>
<keyword evidence="4 13" id="KW-0812">Transmembrane</keyword>
<keyword evidence="16" id="KW-1185">Reference proteome</keyword>
<evidence type="ECO:0000256" key="9">
    <source>
        <dbReference type="ARBA" id="ARBA00023049"/>
    </source>
</evidence>
<dbReference type="AlphaFoldDB" id="A0A4R0L4C1"/>
<dbReference type="PANTHER" id="PTHR43221:SF1">
    <property type="entry name" value="PROTEASE HTPX"/>
    <property type="match status" value="1"/>
</dbReference>
<comment type="similarity">
    <text evidence="11">Belongs to the peptidase M48 family.</text>
</comment>
<evidence type="ECO:0000313" key="16">
    <source>
        <dbReference type="Proteomes" id="UP000291144"/>
    </source>
</evidence>
<evidence type="ECO:0000256" key="10">
    <source>
        <dbReference type="ARBA" id="ARBA00023136"/>
    </source>
</evidence>
<dbReference type="GO" id="GO:0004222">
    <property type="term" value="F:metalloendopeptidase activity"/>
    <property type="evidence" value="ECO:0007669"/>
    <property type="project" value="InterPro"/>
</dbReference>
<dbReference type="OrthoDB" id="3474767at2"/>
<feature type="transmembrane region" description="Helical" evidence="13">
    <location>
        <begin position="91"/>
        <end position="112"/>
    </location>
</feature>
<dbReference type="GO" id="GO:0005886">
    <property type="term" value="C:plasma membrane"/>
    <property type="evidence" value="ECO:0007669"/>
    <property type="project" value="UniProtKB-SubCell"/>
</dbReference>
<evidence type="ECO:0000256" key="6">
    <source>
        <dbReference type="ARBA" id="ARBA00022801"/>
    </source>
</evidence>
<dbReference type="PANTHER" id="PTHR43221">
    <property type="entry name" value="PROTEASE HTPX"/>
    <property type="match status" value="1"/>
</dbReference>
<evidence type="ECO:0000256" key="2">
    <source>
        <dbReference type="ARBA" id="ARBA00022475"/>
    </source>
</evidence>
<feature type="transmembrane region" description="Helical" evidence="13">
    <location>
        <begin position="229"/>
        <end position="256"/>
    </location>
</feature>
<evidence type="ECO:0000256" key="8">
    <source>
        <dbReference type="ARBA" id="ARBA00022989"/>
    </source>
</evidence>
<keyword evidence="3 11" id="KW-0645">Protease</keyword>
<feature type="region of interest" description="Disordered" evidence="12">
    <location>
        <begin position="1"/>
        <end position="53"/>
    </location>
</feature>
<evidence type="ECO:0000259" key="14">
    <source>
        <dbReference type="Pfam" id="PF01435"/>
    </source>
</evidence>
<feature type="transmembrane region" description="Helical" evidence="13">
    <location>
        <begin position="262"/>
        <end position="282"/>
    </location>
</feature>
<proteinExistence type="inferred from homology"/>
<gene>
    <name evidence="15" type="ORF">E0H73_02105</name>
</gene>
<feature type="domain" description="Peptidase M48" evidence="14">
    <location>
        <begin position="130"/>
        <end position="343"/>
    </location>
</feature>
<dbReference type="Pfam" id="PF01435">
    <property type="entry name" value="Peptidase_M48"/>
    <property type="match status" value="1"/>
</dbReference>
<feature type="transmembrane region" description="Helical" evidence="13">
    <location>
        <begin position="64"/>
        <end position="85"/>
    </location>
</feature>
<keyword evidence="10 13" id="KW-0472">Membrane</keyword>
<feature type="compositionally biased region" description="Pro residues" evidence="12">
    <location>
        <begin position="21"/>
        <end position="36"/>
    </location>
</feature>
<protein>
    <recommendedName>
        <fullName evidence="14">Peptidase M48 domain-containing protein</fullName>
    </recommendedName>
</protein>
<dbReference type="InterPro" id="IPR001915">
    <property type="entry name" value="Peptidase_M48"/>
</dbReference>
<dbReference type="InterPro" id="IPR050083">
    <property type="entry name" value="HtpX_protease"/>
</dbReference>
<dbReference type="GO" id="GO:0006508">
    <property type="term" value="P:proteolysis"/>
    <property type="evidence" value="ECO:0007669"/>
    <property type="project" value="UniProtKB-KW"/>
</dbReference>
<evidence type="ECO:0000256" key="5">
    <source>
        <dbReference type="ARBA" id="ARBA00022723"/>
    </source>
</evidence>
<evidence type="ECO:0000256" key="7">
    <source>
        <dbReference type="ARBA" id="ARBA00022833"/>
    </source>
</evidence>
<keyword evidence="9 11" id="KW-0482">Metalloprotease</keyword>
<name>A0A4R0L4C1_9ACTN</name>
<dbReference type="Gene3D" id="3.30.2010.10">
    <property type="entry name" value="Metalloproteases ('zincins'), catalytic domain"/>
    <property type="match status" value="1"/>
</dbReference>
<evidence type="ECO:0000256" key="13">
    <source>
        <dbReference type="SAM" id="Phobius"/>
    </source>
</evidence>
<keyword evidence="6 11" id="KW-0378">Hydrolase</keyword>